<dbReference type="AlphaFoldDB" id="A0A6H5GK41"/>
<protein>
    <submittedName>
        <fullName evidence="2">Uncharacterized protein</fullName>
    </submittedName>
</protein>
<dbReference type="EMBL" id="CADCXU010011988">
    <property type="protein sequence ID" value="CAB0002301.1"/>
    <property type="molecule type" value="Genomic_DNA"/>
</dbReference>
<feature type="non-terminal residue" evidence="2">
    <location>
        <position position="51"/>
    </location>
</feature>
<evidence type="ECO:0000313" key="2">
    <source>
        <dbReference type="EMBL" id="CAB0002301.1"/>
    </source>
</evidence>
<feature type="region of interest" description="Disordered" evidence="1">
    <location>
        <begin position="1"/>
        <end position="51"/>
    </location>
</feature>
<accession>A0A6H5GK41</accession>
<dbReference type="Proteomes" id="UP000479000">
    <property type="component" value="Unassembled WGS sequence"/>
</dbReference>
<reference evidence="2 3" key="1">
    <citation type="submission" date="2020-02" db="EMBL/GenBank/DDBJ databases">
        <authorList>
            <person name="Ferguson B K."/>
        </authorList>
    </citation>
    <scope>NUCLEOTIDE SEQUENCE [LARGE SCALE GENOMIC DNA]</scope>
</reference>
<sequence length="51" mass="5637">LADVAMEKFGAPPSERQSTRPRTLVRCPGRNLGAHLNHHSPSQQAEHPLQL</sequence>
<feature type="non-terminal residue" evidence="2">
    <location>
        <position position="1"/>
    </location>
</feature>
<proteinExistence type="predicted"/>
<evidence type="ECO:0000256" key="1">
    <source>
        <dbReference type="SAM" id="MobiDB-lite"/>
    </source>
</evidence>
<name>A0A6H5GK41_9HEMI</name>
<evidence type="ECO:0000313" key="3">
    <source>
        <dbReference type="Proteomes" id="UP000479000"/>
    </source>
</evidence>
<organism evidence="2 3">
    <name type="scientific">Nesidiocoris tenuis</name>
    <dbReference type="NCBI Taxonomy" id="355587"/>
    <lineage>
        <taxon>Eukaryota</taxon>
        <taxon>Metazoa</taxon>
        <taxon>Ecdysozoa</taxon>
        <taxon>Arthropoda</taxon>
        <taxon>Hexapoda</taxon>
        <taxon>Insecta</taxon>
        <taxon>Pterygota</taxon>
        <taxon>Neoptera</taxon>
        <taxon>Paraneoptera</taxon>
        <taxon>Hemiptera</taxon>
        <taxon>Heteroptera</taxon>
        <taxon>Panheteroptera</taxon>
        <taxon>Cimicomorpha</taxon>
        <taxon>Miridae</taxon>
        <taxon>Dicyphina</taxon>
        <taxon>Nesidiocoris</taxon>
    </lineage>
</organism>
<keyword evidence="3" id="KW-1185">Reference proteome</keyword>
<gene>
    <name evidence="2" type="ORF">NTEN_LOCUS8088</name>
</gene>